<evidence type="ECO:0000313" key="1">
    <source>
        <dbReference type="EMBL" id="TCT05595.1"/>
    </source>
</evidence>
<name>A0A4R3M360_9HYPH</name>
<dbReference type="AlphaFoldDB" id="A0A4R3M360"/>
<evidence type="ECO:0008006" key="3">
    <source>
        <dbReference type="Google" id="ProtNLM"/>
    </source>
</evidence>
<protein>
    <recommendedName>
        <fullName evidence="3">N-acetyltransferase domain-containing protein</fullName>
    </recommendedName>
</protein>
<gene>
    <name evidence="1" type="ORF">EDC64_104152</name>
</gene>
<dbReference type="InterPro" id="IPR016181">
    <property type="entry name" value="Acyl_CoA_acyltransferase"/>
</dbReference>
<accession>A0A4R3M360</accession>
<sequence length="377" mass="42306">MNAVTVKSLRSGARVTDWIETPAIVHAEDPHFVRQLDLKERMRIARRFNPFFRFARAEMFVAYRGGRPVGRISAQINQLHRARHDPQSGHFGFFDCIDDVAVARALFDAARGWLAAQGATSISGPFSFSINEESGLQVDGFDTPAAMLMNQARPHTGALVEAAGLTPEMDTFAFRLRGGAEVPALDRLAAQVAASAALTIRPVRVDQFAREVRLVIDIFNDAWSENWGFVPFTDGEIDAMVQELKPFYAAEYGRFVEIEGEAVAFILAIPDVNGLIQPFRGRLLPLNWWRLLSGLKKKRFSAFRVPLMGIRRAHQNSPLAAGILALMVSEALKEARNYDLDWVEFSWVLETNRPMMALARMIAGPPVKRYRYYRGPI</sequence>
<dbReference type="Gene3D" id="3.40.630.30">
    <property type="match status" value="1"/>
</dbReference>
<reference evidence="1 2" key="1">
    <citation type="submission" date="2019-03" db="EMBL/GenBank/DDBJ databases">
        <title>Genomic Encyclopedia of Type Strains, Phase IV (KMG-IV): sequencing the most valuable type-strain genomes for metagenomic binning, comparative biology and taxonomic classification.</title>
        <authorList>
            <person name="Goeker M."/>
        </authorList>
    </citation>
    <scope>NUCLEOTIDE SEQUENCE [LARGE SCALE GENOMIC DNA]</scope>
    <source>
        <strain evidence="1 2">DSM 9035</strain>
    </source>
</reference>
<dbReference type="Proteomes" id="UP000294664">
    <property type="component" value="Unassembled WGS sequence"/>
</dbReference>
<dbReference type="PANTHER" id="PTHR41368:SF1">
    <property type="entry name" value="PROTEIN YGHO"/>
    <property type="match status" value="1"/>
</dbReference>
<dbReference type="OrthoDB" id="9806005at2"/>
<evidence type="ECO:0000313" key="2">
    <source>
        <dbReference type="Proteomes" id="UP000294664"/>
    </source>
</evidence>
<keyword evidence="2" id="KW-1185">Reference proteome</keyword>
<dbReference type="RefSeq" id="WP_132030936.1">
    <property type="nucleotide sequence ID" value="NZ_SMAI01000004.1"/>
</dbReference>
<dbReference type="PANTHER" id="PTHR41368">
    <property type="entry name" value="PROTEIN YGHO"/>
    <property type="match status" value="1"/>
</dbReference>
<organism evidence="1 2">
    <name type="scientific">Aquabacter spiritensis</name>
    <dbReference type="NCBI Taxonomy" id="933073"/>
    <lineage>
        <taxon>Bacteria</taxon>
        <taxon>Pseudomonadati</taxon>
        <taxon>Pseudomonadota</taxon>
        <taxon>Alphaproteobacteria</taxon>
        <taxon>Hyphomicrobiales</taxon>
        <taxon>Xanthobacteraceae</taxon>
        <taxon>Aquabacter</taxon>
    </lineage>
</organism>
<dbReference type="SUPFAM" id="SSF55729">
    <property type="entry name" value="Acyl-CoA N-acyltransferases (Nat)"/>
    <property type="match status" value="1"/>
</dbReference>
<proteinExistence type="predicted"/>
<dbReference type="InterPro" id="IPR039968">
    <property type="entry name" value="BcerS-like"/>
</dbReference>
<comment type="caution">
    <text evidence="1">The sequence shown here is derived from an EMBL/GenBank/DDBJ whole genome shotgun (WGS) entry which is preliminary data.</text>
</comment>
<dbReference type="EMBL" id="SMAI01000004">
    <property type="protein sequence ID" value="TCT05595.1"/>
    <property type="molecule type" value="Genomic_DNA"/>
</dbReference>